<gene>
    <name evidence="1" type="ORF">SAMN05216529_104218</name>
</gene>
<protein>
    <submittedName>
        <fullName evidence="1">Uncharacterized protein</fullName>
    </submittedName>
</protein>
<name>A0A315ZZ09_9FIRM</name>
<evidence type="ECO:0000313" key="1">
    <source>
        <dbReference type="EMBL" id="SUQ13907.1"/>
    </source>
</evidence>
<accession>A0A315ZZ09</accession>
<sequence length="43" mass="4896">MNNSLTIIQKLCIDTLHGVTRRYKLEGTILHSDRGSQVRQEVA</sequence>
<proteinExistence type="predicted"/>
<evidence type="ECO:0000313" key="2">
    <source>
        <dbReference type="Proteomes" id="UP000254051"/>
    </source>
</evidence>
<dbReference type="EMBL" id="UHJJ01000004">
    <property type="protein sequence ID" value="SUQ13907.1"/>
    <property type="molecule type" value="Genomic_DNA"/>
</dbReference>
<dbReference type="Proteomes" id="UP000254051">
    <property type="component" value="Unassembled WGS sequence"/>
</dbReference>
<organism evidence="1 2">
    <name type="scientific">Faecalicatena contorta</name>
    <dbReference type="NCBI Taxonomy" id="39482"/>
    <lineage>
        <taxon>Bacteria</taxon>
        <taxon>Bacillati</taxon>
        <taxon>Bacillota</taxon>
        <taxon>Clostridia</taxon>
        <taxon>Lachnospirales</taxon>
        <taxon>Lachnospiraceae</taxon>
        <taxon>Faecalicatena</taxon>
    </lineage>
</organism>
<dbReference type="AlphaFoldDB" id="A0A315ZZ09"/>
<keyword evidence="2" id="KW-1185">Reference proteome</keyword>
<reference evidence="2" key="1">
    <citation type="submission" date="2017-07" db="EMBL/GenBank/DDBJ databases">
        <authorList>
            <person name="Varghese N."/>
            <person name="Submissions S."/>
        </authorList>
    </citation>
    <scope>NUCLEOTIDE SEQUENCE [LARGE SCALE GENOMIC DNA]</scope>
    <source>
        <strain evidence="2">NLAE-zl-C134</strain>
    </source>
</reference>